<dbReference type="SUPFAM" id="SSF46894">
    <property type="entry name" value="C-terminal effector domain of the bipartite response regulators"/>
    <property type="match status" value="1"/>
</dbReference>
<dbReference type="GO" id="GO:0003677">
    <property type="term" value="F:DNA binding"/>
    <property type="evidence" value="ECO:0007669"/>
    <property type="project" value="InterPro"/>
</dbReference>
<evidence type="ECO:0000313" key="2">
    <source>
        <dbReference type="EMBL" id="RXZ51803.1"/>
    </source>
</evidence>
<dbReference type="EMBL" id="SDPL01000003">
    <property type="protein sequence ID" value="RXZ51803.1"/>
    <property type="molecule type" value="Genomic_DNA"/>
</dbReference>
<gene>
    <name evidence="2" type="ORF">ESO86_00615</name>
</gene>
<dbReference type="PANTHER" id="PTHR47691">
    <property type="entry name" value="REGULATOR-RELATED"/>
    <property type="match status" value="1"/>
</dbReference>
<proteinExistence type="predicted"/>
<dbReference type="InterPro" id="IPR000792">
    <property type="entry name" value="Tscrpt_reg_LuxR_C"/>
</dbReference>
<dbReference type="SUPFAM" id="SSF52540">
    <property type="entry name" value="P-loop containing nucleoside triphosphate hydrolases"/>
    <property type="match status" value="1"/>
</dbReference>
<dbReference type="Proteomes" id="UP000292881">
    <property type="component" value="Unassembled WGS sequence"/>
</dbReference>
<dbReference type="SMART" id="SM00421">
    <property type="entry name" value="HTH_LUXR"/>
    <property type="match status" value="1"/>
</dbReference>
<organism evidence="2 3">
    <name type="scientific">Agromyces binzhouensis</name>
    <dbReference type="NCBI Taxonomy" id="1817495"/>
    <lineage>
        <taxon>Bacteria</taxon>
        <taxon>Bacillati</taxon>
        <taxon>Actinomycetota</taxon>
        <taxon>Actinomycetes</taxon>
        <taxon>Micrococcales</taxon>
        <taxon>Microbacteriaceae</taxon>
        <taxon>Agromyces</taxon>
    </lineage>
</organism>
<protein>
    <recommendedName>
        <fullName evidence="1">HTH luxR-type domain-containing protein</fullName>
    </recommendedName>
</protein>
<dbReference type="InterPro" id="IPR027417">
    <property type="entry name" value="P-loop_NTPase"/>
</dbReference>
<accession>A0A4V1QTG4</accession>
<dbReference type="PROSITE" id="PS50043">
    <property type="entry name" value="HTH_LUXR_2"/>
    <property type="match status" value="1"/>
</dbReference>
<dbReference type="AlphaFoldDB" id="A0A4V1QTG4"/>
<dbReference type="InterPro" id="IPR036388">
    <property type="entry name" value="WH-like_DNA-bd_sf"/>
</dbReference>
<dbReference type="Pfam" id="PF00196">
    <property type="entry name" value="GerE"/>
    <property type="match status" value="1"/>
</dbReference>
<dbReference type="RefSeq" id="WP_129232964.1">
    <property type="nucleotide sequence ID" value="NZ_SDPL01000003.1"/>
</dbReference>
<comment type="caution">
    <text evidence="2">The sequence shown here is derived from an EMBL/GenBank/DDBJ whole genome shotgun (WGS) entry which is preliminary data.</text>
</comment>
<keyword evidence="3" id="KW-1185">Reference proteome</keyword>
<evidence type="ECO:0000313" key="3">
    <source>
        <dbReference type="Proteomes" id="UP000292881"/>
    </source>
</evidence>
<name>A0A4V1QTG4_9MICO</name>
<sequence>MTSPLPLVGRDAERAQLDRLLQPDGPFVVNVTGSEGVGKSALVERVLQRTTGRFADVQHLELRTEGIGDVMPAVRSFTARMPLSLPGGNRDRSLLVIHRGDPLASQAESLVRLAAQDGALTILVESVPELRAPGCAPVLVGPLEADAAAQLFRQAAASVGVDVGDGPEVDDRIRRICSSVDGNPLAIELAACRLPFIPLTHLDPLLSDPRRALDVLTAPIGAGDRARGVRDAVLTTHEMSSAAAQRLLELLSVFAGPFAIEAVEAVCEGLVASCYNPLGELLDLRLAELDSATTLGRYRLSRLVQGFARERLEASGHASEARDRHARHFSDRARRAAEAVEDADEDAALAIMGEDFPECLHALHWLIEHDAARALRLAADLGWEAQRRGTGDRVLHLLRHLLDAPGAGDPSARRDALIWSAQLESLTPDAQDKAGVIAARVAEALVLARDSGAPLPLLMALRTQFLAVSATRDVPAAFAACAEGMRLAGELGHTRWTGRFEVSASSMYGNLRRYDEAAGLATSGLARAIRSDDRRTVVFAALVLHSLPTGTLPDQDGRLRLEDVLEIARDLDDTPRELHVLAALALSAVDRGDAAAAASWLTMRQSALRRVDLLNGPTVSVMLAALIADIRGDHRVGARLHGAIASHVDAVLALAAPEHGERYRAAVDRFRATLGPAGFAAAVAGGQVLDREQTLGELGAYLRQIADVPTPAESAASPTTAIAPLTARELQVLELLTRGLRNKEIAVELRITPKSVMHHTSAVYRKLGVRTRAEAATKAATSGLVRFD</sequence>
<feature type="domain" description="HTH luxR-type" evidence="1">
    <location>
        <begin position="718"/>
        <end position="783"/>
    </location>
</feature>
<dbReference type="OrthoDB" id="9812579at2"/>
<dbReference type="Gene3D" id="1.10.10.10">
    <property type="entry name" value="Winged helix-like DNA-binding domain superfamily/Winged helix DNA-binding domain"/>
    <property type="match status" value="1"/>
</dbReference>
<dbReference type="PROSITE" id="PS00622">
    <property type="entry name" value="HTH_LUXR_1"/>
    <property type="match status" value="1"/>
</dbReference>
<dbReference type="GO" id="GO:0006355">
    <property type="term" value="P:regulation of DNA-templated transcription"/>
    <property type="evidence" value="ECO:0007669"/>
    <property type="project" value="InterPro"/>
</dbReference>
<dbReference type="PANTHER" id="PTHR47691:SF3">
    <property type="entry name" value="HTH-TYPE TRANSCRIPTIONAL REGULATOR RV0890C-RELATED"/>
    <property type="match status" value="1"/>
</dbReference>
<reference evidence="2 3" key="1">
    <citation type="submission" date="2019-01" db="EMBL/GenBank/DDBJ databases">
        <authorList>
            <person name="Li J."/>
        </authorList>
    </citation>
    <scope>NUCLEOTIDE SEQUENCE [LARGE SCALE GENOMIC DNA]</scope>
    <source>
        <strain evidence="2 3">CGMCC 4.7180</strain>
    </source>
</reference>
<dbReference type="CDD" id="cd06170">
    <property type="entry name" value="LuxR_C_like"/>
    <property type="match status" value="1"/>
</dbReference>
<evidence type="ECO:0000259" key="1">
    <source>
        <dbReference type="PROSITE" id="PS50043"/>
    </source>
</evidence>
<dbReference type="InterPro" id="IPR016032">
    <property type="entry name" value="Sig_transdc_resp-reg_C-effctor"/>
</dbReference>
<dbReference type="PRINTS" id="PR00038">
    <property type="entry name" value="HTHLUXR"/>
</dbReference>